<organism evidence="1">
    <name type="scientific">Anguilla anguilla</name>
    <name type="common">European freshwater eel</name>
    <name type="synonym">Muraena anguilla</name>
    <dbReference type="NCBI Taxonomy" id="7936"/>
    <lineage>
        <taxon>Eukaryota</taxon>
        <taxon>Metazoa</taxon>
        <taxon>Chordata</taxon>
        <taxon>Craniata</taxon>
        <taxon>Vertebrata</taxon>
        <taxon>Euteleostomi</taxon>
        <taxon>Actinopterygii</taxon>
        <taxon>Neopterygii</taxon>
        <taxon>Teleostei</taxon>
        <taxon>Anguilliformes</taxon>
        <taxon>Anguillidae</taxon>
        <taxon>Anguilla</taxon>
    </lineage>
</organism>
<evidence type="ECO:0000313" key="1">
    <source>
        <dbReference type="EMBL" id="JAH00836.1"/>
    </source>
</evidence>
<name>A0A0E9P878_ANGAN</name>
<sequence>MYFLFVLQMVGSYFCKRKIFIFLCKVW</sequence>
<dbReference type="EMBL" id="GBXM01107741">
    <property type="protein sequence ID" value="JAH00836.1"/>
    <property type="molecule type" value="Transcribed_RNA"/>
</dbReference>
<protein>
    <submittedName>
        <fullName evidence="1">Uncharacterized protein</fullName>
    </submittedName>
</protein>
<accession>A0A0E9P878</accession>
<reference evidence="1" key="1">
    <citation type="submission" date="2014-11" db="EMBL/GenBank/DDBJ databases">
        <authorList>
            <person name="Amaro Gonzalez C."/>
        </authorList>
    </citation>
    <scope>NUCLEOTIDE SEQUENCE</scope>
</reference>
<reference evidence="1" key="2">
    <citation type="journal article" date="2015" name="Fish Shellfish Immunol.">
        <title>Early steps in the European eel (Anguilla anguilla)-Vibrio vulnificus interaction in the gills: Role of the RtxA13 toxin.</title>
        <authorList>
            <person name="Callol A."/>
            <person name="Pajuelo D."/>
            <person name="Ebbesson L."/>
            <person name="Teles M."/>
            <person name="MacKenzie S."/>
            <person name="Amaro C."/>
        </authorList>
    </citation>
    <scope>NUCLEOTIDE SEQUENCE</scope>
</reference>
<dbReference type="AlphaFoldDB" id="A0A0E9P878"/>
<proteinExistence type="predicted"/>